<dbReference type="GO" id="GO:0000015">
    <property type="term" value="C:phosphopyruvate hydratase complex"/>
    <property type="evidence" value="ECO:0007669"/>
    <property type="project" value="InterPro"/>
</dbReference>
<comment type="cofactor">
    <cofactor evidence="14">
        <name>Mg(2+)</name>
        <dbReference type="ChEBI" id="CHEBI:18420"/>
    </cofactor>
    <text evidence="14">Mg(2+) is required for catalysis and for stabilizing the dimer.</text>
</comment>
<comment type="subcellular location">
    <subcellularLocation>
        <location evidence="11">Cytoplasm</location>
    </subcellularLocation>
    <subcellularLocation>
        <location evidence="11">Secreted</location>
    </subcellularLocation>
    <subcellularLocation>
        <location evidence="11">Cell surface</location>
    </subcellularLocation>
    <text evidence="11">Fractions of enolase are present in both the cytoplasm and on the cell surface.</text>
</comment>
<evidence type="ECO:0000256" key="10">
    <source>
        <dbReference type="ARBA" id="ARBA00045763"/>
    </source>
</evidence>
<feature type="binding site" evidence="11 14">
    <location>
        <position position="242"/>
    </location>
    <ligand>
        <name>Mg(2+)</name>
        <dbReference type="ChEBI" id="CHEBI:18420"/>
    </ligand>
</feature>
<name>A0A7C0Y5G2_DESA2</name>
<comment type="function">
    <text evidence="10 11">Catalyzes the reversible conversion of 2-phosphoglycerate (2-PG) into phosphoenolpyruvate (PEP). It is essential for the degradation of carbohydrates via glycolysis.</text>
</comment>
<feature type="domain" description="Enolase N-terminal" evidence="16">
    <location>
        <begin position="4"/>
        <end position="134"/>
    </location>
</feature>
<keyword evidence="9 11" id="KW-0456">Lyase</keyword>
<comment type="catalytic activity">
    <reaction evidence="11">
        <text>(2R)-2-phosphoglycerate = phosphoenolpyruvate + H2O</text>
        <dbReference type="Rhea" id="RHEA:10164"/>
        <dbReference type="ChEBI" id="CHEBI:15377"/>
        <dbReference type="ChEBI" id="CHEBI:58289"/>
        <dbReference type="ChEBI" id="CHEBI:58702"/>
        <dbReference type="EC" id="4.2.1.11"/>
    </reaction>
</comment>
<keyword evidence="6 11" id="KW-0964">Secreted</keyword>
<dbReference type="PRINTS" id="PR00148">
    <property type="entry name" value="ENOLASE"/>
</dbReference>
<comment type="cofactor">
    <cofactor evidence="11">
        <name>Mg(2+)</name>
        <dbReference type="ChEBI" id="CHEBI:18420"/>
    </cofactor>
    <text evidence="11">Binds a second Mg(2+) ion via substrate during catalysis.</text>
</comment>
<dbReference type="CDD" id="cd03313">
    <property type="entry name" value="enolase"/>
    <property type="match status" value="1"/>
</dbReference>
<dbReference type="SUPFAM" id="SSF54826">
    <property type="entry name" value="Enolase N-terminal domain-like"/>
    <property type="match status" value="1"/>
</dbReference>
<dbReference type="SFLD" id="SFLDS00001">
    <property type="entry name" value="Enolase"/>
    <property type="match status" value="1"/>
</dbReference>
<evidence type="ECO:0000256" key="12">
    <source>
        <dbReference type="PIRSR" id="PIRSR001400-1"/>
    </source>
</evidence>
<gene>
    <name evidence="11" type="primary">eno</name>
    <name evidence="17" type="ORF">ENG63_09205</name>
</gene>
<evidence type="ECO:0000256" key="1">
    <source>
        <dbReference type="ARBA" id="ARBA00005031"/>
    </source>
</evidence>
<dbReference type="GO" id="GO:0006096">
    <property type="term" value="P:glycolytic process"/>
    <property type="evidence" value="ECO:0007669"/>
    <property type="project" value="UniProtKB-UniRule"/>
</dbReference>
<dbReference type="InterPro" id="IPR036849">
    <property type="entry name" value="Enolase-like_C_sf"/>
</dbReference>
<dbReference type="EC" id="4.2.1.11" evidence="3 11"/>
<evidence type="ECO:0000256" key="8">
    <source>
        <dbReference type="ARBA" id="ARBA00023152"/>
    </source>
</evidence>
<feature type="binding site" evidence="11">
    <location>
        <position position="366"/>
    </location>
    <ligand>
        <name>(2R)-2-phosphoglycerate</name>
        <dbReference type="ChEBI" id="CHEBI:58289"/>
    </ligand>
</feature>
<dbReference type="InterPro" id="IPR029017">
    <property type="entry name" value="Enolase-like_N"/>
</dbReference>
<dbReference type="PANTHER" id="PTHR11902">
    <property type="entry name" value="ENOLASE"/>
    <property type="match status" value="1"/>
</dbReference>
<dbReference type="GO" id="GO:0004634">
    <property type="term" value="F:phosphopyruvate hydratase activity"/>
    <property type="evidence" value="ECO:0007669"/>
    <property type="project" value="UniProtKB-UniRule"/>
</dbReference>
<feature type="binding site" evidence="11">
    <location>
        <position position="367"/>
    </location>
    <ligand>
        <name>(2R)-2-phosphoglycerate</name>
        <dbReference type="ChEBI" id="CHEBI:58289"/>
    </ligand>
</feature>
<keyword evidence="11 14" id="KW-0479">Metal-binding</keyword>
<feature type="binding site" evidence="11">
    <location>
        <position position="388"/>
    </location>
    <ligand>
        <name>(2R)-2-phosphoglycerate</name>
        <dbReference type="ChEBI" id="CHEBI:58289"/>
    </ligand>
</feature>
<dbReference type="SFLD" id="SFLDF00002">
    <property type="entry name" value="enolase"/>
    <property type="match status" value="1"/>
</dbReference>
<dbReference type="SFLD" id="SFLDG00178">
    <property type="entry name" value="enolase"/>
    <property type="match status" value="1"/>
</dbReference>
<dbReference type="GO" id="GO:0009986">
    <property type="term" value="C:cell surface"/>
    <property type="evidence" value="ECO:0007669"/>
    <property type="project" value="UniProtKB-SubCell"/>
</dbReference>
<dbReference type="Pfam" id="PF03952">
    <property type="entry name" value="Enolase_N"/>
    <property type="match status" value="1"/>
</dbReference>
<dbReference type="Pfam" id="PF00113">
    <property type="entry name" value="Enolase_C"/>
    <property type="match status" value="1"/>
</dbReference>
<evidence type="ECO:0000256" key="14">
    <source>
        <dbReference type="PIRSR" id="PIRSR001400-3"/>
    </source>
</evidence>
<organism evidence="17">
    <name type="scientific">Desulfofervidus auxilii</name>
    <dbReference type="NCBI Taxonomy" id="1621989"/>
    <lineage>
        <taxon>Bacteria</taxon>
        <taxon>Pseudomonadati</taxon>
        <taxon>Thermodesulfobacteriota</taxon>
        <taxon>Candidatus Desulfofervidia</taxon>
        <taxon>Candidatus Desulfofervidales</taxon>
        <taxon>Candidatus Desulfofervidaceae</taxon>
        <taxon>Candidatus Desulfofervidus</taxon>
    </lineage>
</organism>
<evidence type="ECO:0000259" key="15">
    <source>
        <dbReference type="SMART" id="SM01192"/>
    </source>
</evidence>
<evidence type="ECO:0000256" key="4">
    <source>
        <dbReference type="ARBA" id="ARBA00017068"/>
    </source>
</evidence>
<feature type="binding site" evidence="11">
    <location>
        <position position="337"/>
    </location>
    <ligand>
        <name>(2R)-2-phosphoglycerate</name>
        <dbReference type="ChEBI" id="CHEBI:58289"/>
    </ligand>
</feature>
<feature type="active site" description="Proton acceptor" evidence="11 12">
    <location>
        <position position="337"/>
    </location>
</feature>
<sequence>MPFISEINALEVLDSRGNPTIAVYVFLESGVIGKAIVPSGASTGKREALELRDNDKNRYNGKGVLKAINNVKEKIAPKLIGIDVREQALIDNIMLELDGTPNKSNLGANAILGVSLACLHAASIYLDMPLYKYCGGVDATLLPVPMLNVLNGGVHADNKVDFQEYMLVPAGFSTYKKALQAGVEIYHVLKKILKEKGLSTAVGDEGGFAPDLKNNEEPLGLLIEAIEKAGYKPGEEVFLAMDLAASSFYRDGKYYLTGEGKVLNTEEMIDLLSNLVEKYPIISIEDGLAEEDWEGWKKLCEILGDKVQIVADDLTVTNPAIIEKGIKEKAFNAVLIKLNQIGTVTETLKAIELTHKAGMAACISHRSGETSDITIADLAVARRTGIIKTGAPCRSERLVKYNRLLEIEAELGGIAEFIGIKGFKAKRYC</sequence>
<dbReference type="FunFam" id="3.30.390.10:FF:000001">
    <property type="entry name" value="Enolase"/>
    <property type="match status" value="1"/>
</dbReference>
<evidence type="ECO:0000313" key="17">
    <source>
        <dbReference type="EMBL" id="HDD45017.1"/>
    </source>
</evidence>
<dbReference type="AlphaFoldDB" id="A0A7C0Y5G2"/>
<keyword evidence="5 11" id="KW-0963">Cytoplasm</keyword>
<dbReference type="InterPro" id="IPR020811">
    <property type="entry name" value="Enolase_N"/>
</dbReference>
<evidence type="ECO:0000256" key="13">
    <source>
        <dbReference type="PIRSR" id="PIRSR001400-2"/>
    </source>
</evidence>
<feature type="binding site" evidence="11">
    <location>
        <position position="163"/>
    </location>
    <ligand>
        <name>(2R)-2-phosphoglycerate</name>
        <dbReference type="ChEBI" id="CHEBI:58289"/>
    </ligand>
</feature>
<evidence type="ECO:0000256" key="2">
    <source>
        <dbReference type="ARBA" id="ARBA00009604"/>
    </source>
</evidence>
<evidence type="ECO:0000256" key="5">
    <source>
        <dbReference type="ARBA" id="ARBA00022490"/>
    </source>
</evidence>
<dbReference type="PIRSF" id="PIRSF001400">
    <property type="entry name" value="Enolase"/>
    <property type="match status" value="1"/>
</dbReference>
<evidence type="ECO:0000256" key="11">
    <source>
        <dbReference type="HAMAP-Rule" id="MF_00318"/>
    </source>
</evidence>
<accession>A0A7C0Y5G2</accession>
<comment type="pathway">
    <text evidence="1 11">Carbohydrate degradation; glycolysis; pyruvate from D-glyceraldehyde 3-phosphate: step 4/5.</text>
</comment>
<evidence type="ECO:0000259" key="16">
    <source>
        <dbReference type="SMART" id="SM01193"/>
    </source>
</evidence>
<dbReference type="GO" id="GO:0005576">
    <property type="term" value="C:extracellular region"/>
    <property type="evidence" value="ECO:0007669"/>
    <property type="project" value="UniProtKB-SubCell"/>
</dbReference>
<dbReference type="InterPro" id="IPR020809">
    <property type="entry name" value="Enolase_CS"/>
</dbReference>
<dbReference type="GO" id="GO:0000287">
    <property type="term" value="F:magnesium ion binding"/>
    <property type="evidence" value="ECO:0007669"/>
    <property type="project" value="UniProtKB-UniRule"/>
</dbReference>
<dbReference type="SUPFAM" id="SSF51604">
    <property type="entry name" value="Enolase C-terminal domain-like"/>
    <property type="match status" value="1"/>
</dbReference>
<dbReference type="NCBIfam" id="TIGR01060">
    <property type="entry name" value="eno"/>
    <property type="match status" value="1"/>
</dbReference>
<dbReference type="InterPro" id="IPR020810">
    <property type="entry name" value="Enolase_C"/>
</dbReference>
<dbReference type="Gene3D" id="3.20.20.120">
    <property type="entry name" value="Enolase-like C-terminal domain"/>
    <property type="match status" value="1"/>
</dbReference>
<feature type="active site" description="Proton donor" evidence="11 12">
    <location>
        <position position="205"/>
    </location>
</feature>
<evidence type="ECO:0000256" key="7">
    <source>
        <dbReference type="ARBA" id="ARBA00022842"/>
    </source>
</evidence>
<dbReference type="PROSITE" id="PS00164">
    <property type="entry name" value="ENOLASE"/>
    <property type="match status" value="1"/>
</dbReference>
<dbReference type="SMART" id="SM01192">
    <property type="entry name" value="Enolase_C"/>
    <property type="match status" value="1"/>
</dbReference>
<feature type="binding site" evidence="11 14">
    <location>
        <position position="312"/>
    </location>
    <ligand>
        <name>Mg(2+)</name>
        <dbReference type="ChEBI" id="CHEBI:18420"/>
    </ligand>
</feature>
<dbReference type="HAMAP" id="MF_00318">
    <property type="entry name" value="Enolase"/>
    <property type="match status" value="1"/>
</dbReference>
<keyword evidence="7 11" id="KW-0460">Magnesium</keyword>
<comment type="caution">
    <text evidence="17">The sequence shown here is derived from an EMBL/GenBank/DDBJ whole genome shotgun (WGS) entry which is preliminary data.</text>
</comment>
<dbReference type="EMBL" id="DRBS01000339">
    <property type="protein sequence ID" value="HDD45017.1"/>
    <property type="molecule type" value="Genomic_DNA"/>
</dbReference>
<dbReference type="InterPro" id="IPR000941">
    <property type="entry name" value="Enolase"/>
</dbReference>
<dbReference type="PANTHER" id="PTHR11902:SF1">
    <property type="entry name" value="ENOLASE"/>
    <property type="match status" value="1"/>
</dbReference>
<feature type="binding site" evidence="13">
    <location>
        <begin position="364"/>
        <end position="367"/>
    </location>
    <ligand>
        <name>substrate</name>
    </ligand>
</feature>
<reference evidence="17" key="1">
    <citation type="journal article" date="2020" name="mSystems">
        <title>Genome- and Community-Level Interaction Insights into Carbon Utilization and Element Cycling Functions of Hydrothermarchaeota in Hydrothermal Sediment.</title>
        <authorList>
            <person name="Zhou Z."/>
            <person name="Liu Y."/>
            <person name="Xu W."/>
            <person name="Pan J."/>
            <person name="Luo Z.H."/>
            <person name="Li M."/>
        </authorList>
    </citation>
    <scope>NUCLEOTIDE SEQUENCE [LARGE SCALE GENOMIC DNA]</scope>
    <source>
        <strain evidence="17">HyVt-233</strain>
    </source>
</reference>
<keyword evidence="8 11" id="KW-0324">Glycolysis</keyword>
<evidence type="ECO:0000256" key="9">
    <source>
        <dbReference type="ARBA" id="ARBA00023239"/>
    </source>
</evidence>
<feature type="binding site" evidence="13">
    <location>
        <position position="388"/>
    </location>
    <ligand>
        <name>substrate</name>
    </ligand>
</feature>
<evidence type="ECO:0000256" key="6">
    <source>
        <dbReference type="ARBA" id="ARBA00022525"/>
    </source>
</evidence>
<protein>
    <recommendedName>
        <fullName evidence="4 11">Enolase</fullName>
        <ecNumber evidence="3 11">4.2.1.11</ecNumber>
    </recommendedName>
    <alternativeName>
        <fullName evidence="11">2-phospho-D-glycerate hydro-lyase</fullName>
    </alternativeName>
    <alternativeName>
        <fullName evidence="11">2-phosphoglycerate dehydratase</fullName>
    </alternativeName>
</protein>
<feature type="binding site" evidence="13">
    <location>
        <position position="312"/>
    </location>
    <ligand>
        <name>substrate</name>
    </ligand>
</feature>
<feature type="binding site" evidence="11 14">
    <location>
        <position position="285"/>
    </location>
    <ligand>
        <name>Mg(2+)</name>
        <dbReference type="ChEBI" id="CHEBI:18420"/>
    </ligand>
</feature>
<dbReference type="Gene3D" id="3.30.390.10">
    <property type="entry name" value="Enolase-like, N-terminal domain"/>
    <property type="match status" value="1"/>
</dbReference>
<dbReference type="UniPathway" id="UPA00109">
    <property type="reaction ID" value="UER00187"/>
</dbReference>
<comment type="similarity">
    <text evidence="2 11">Belongs to the enolase family.</text>
</comment>
<feature type="binding site" evidence="13">
    <location>
        <position position="164"/>
    </location>
    <ligand>
        <name>substrate</name>
    </ligand>
</feature>
<feature type="binding site" evidence="13">
    <location>
        <position position="155"/>
    </location>
    <ligand>
        <name>substrate</name>
    </ligand>
</feature>
<proteinExistence type="inferred from homology"/>
<dbReference type="Proteomes" id="UP000886289">
    <property type="component" value="Unassembled WGS sequence"/>
</dbReference>
<feature type="binding site" evidence="13">
    <location>
        <position position="285"/>
    </location>
    <ligand>
        <name>substrate</name>
    </ligand>
</feature>
<feature type="domain" description="Enolase C-terminal TIM barrel" evidence="15">
    <location>
        <begin position="139"/>
        <end position="425"/>
    </location>
</feature>
<evidence type="ECO:0000256" key="3">
    <source>
        <dbReference type="ARBA" id="ARBA00012058"/>
    </source>
</evidence>
<dbReference type="SMART" id="SM01193">
    <property type="entry name" value="Enolase_N"/>
    <property type="match status" value="1"/>
</dbReference>